<dbReference type="AlphaFoldDB" id="A0A484KIR5"/>
<dbReference type="Proteomes" id="UP000595140">
    <property type="component" value="Unassembled WGS sequence"/>
</dbReference>
<proteinExistence type="predicted"/>
<sequence>MHPVQSKTILDKFAAVEILQGYLDFVNRGERLKPPAASPTVASLEVVRLGVVQLVAVPLAQVDSAAALRHPEA</sequence>
<accession>A0A484KIR5</accession>
<reference evidence="1 2" key="1">
    <citation type="submission" date="2018-04" db="EMBL/GenBank/DDBJ databases">
        <authorList>
            <person name="Vogel A."/>
        </authorList>
    </citation>
    <scope>NUCLEOTIDE SEQUENCE [LARGE SCALE GENOMIC DNA]</scope>
</reference>
<evidence type="ECO:0000313" key="2">
    <source>
        <dbReference type="Proteomes" id="UP000595140"/>
    </source>
</evidence>
<organism evidence="1 2">
    <name type="scientific">Cuscuta campestris</name>
    <dbReference type="NCBI Taxonomy" id="132261"/>
    <lineage>
        <taxon>Eukaryota</taxon>
        <taxon>Viridiplantae</taxon>
        <taxon>Streptophyta</taxon>
        <taxon>Embryophyta</taxon>
        <taxon>Tracheophyta</taxon>
        <taxon>Spermatophyta</taxon>
        <taxon>Magnoliopsida</taxon>
        <taxon>eudicotyledons</taxon>
        <taxon>Gunneridae</taxon>
        <taxon>Pentapetalae</taxon>
        <taxon>asterids</taxon>
        <taxon>lamiids</taxon>
        <taxon>Solanales</taxon>
        <taxon>Convolvulaceae</taxon>
        <taxon>Cuscuteae</taxon>
        <taxon>Cuscuta</taxon>
        <taxon>Cuscuta subgen. Grammica</taxon>
        <taxon>Cuscuta sect. Cleistogrammica</taxon>
    </lineage>
</organism>
<keyword evidence="2" id="KW-1185">Reference proteome</keyword>
<protein>
    <submittedName>
        <fullName evidence="1">Uncharacterized protein</fullName>
    </submittedName>
</protein>
<evidence type="ECO:0000313" key="1">
    <source>
        <dbReference type="EMBL" id="VFQ63794.1"/>
    </source>
</evidence>
<dbReference type="OrthoDB" id="10261669at2759"/>
<gene>
    <name evidence="1" type="ORF">CCAM_LOCUS5570</name>
</gene>
<name>A0A484KIR5_9ASTE</name>
<dbReference type="EMBL" id="OOIL02000326">
    <property type="protein sequence ID" value="VFQ63794.1"/>
    <property type="molecule type" value="Genomic_DNA"/>
</dbReference>